<dbReference type="OrthoDB" id="4583365at2759"/>
<evidence type="ECO:0000313" key="4">
    <source>
        <dbReference type="Proteomes" id="UP000078237"/>
    </source>
</evidence>
<comment type="caution">
    <text evidence="3">The sequence shown here is derived from an EMBL/GenBank/DDBJ whole genome shotgun (WGS) entry which is preliminary data.</text>
</comment>
<dbReference type="Proteomes" id="UP000078237">
    <property type="component" value="Unassembled WGS sequence"/>
</dbReference>
<proteinExistence type="predicted"/>
<keyword evidence="4" id="KW-1185">Reference proteome</keyword>
<feature type="domain" description="Azaphilone pigments biosynthesis cluster protein L N-terminal" evidence="1">
    <location>
        <begin position="28"/>
        <end position="214"/>
    </location>
</feature>
<protein>
    <submittedName>
        <fullName evidence="3">Uncharacterized protein</fullName>
    </submittedName>
</protein>
<sequence>MSVGFGFSAGDFIAGLELVATIIDALRESGESSLRYRELIRELISLETALLEVKRLELHESQNAERIALHSAASQCQRTITDFWQTLRKYHPFLGRTGSPTLKDQWMKMKWAILKEDDVEKFKADLRGHTGSINLLLSACRIQAAAIEDAKREAEQKSLMALIQKSTGQWMSSLSQIAGNTASLIKNGKELLYMTAAVVTEASSELCDSQTNIQIFQAVMDLQAWLTHIPGQVQSSQPVLFLDALGRRQQFHLDFIQSADSRIISQADKDLKALRAVIRDNFKRAGVGVGKIDRGEFALRDKFRGVDIDLSQSWERCFKPGQTVEMSMLFASSEQGTSCPTCGQMATGRKADEQVEWNQAGDGEHEDVGLFRRVRISVLTEHVTAVNFKYVVPAVDDGYDSDSDDFRPPNPGDVDQQPILVSTYEANPERKFVIVTSWEGPD</sequence>
<dbReference type="Pfam" id="PF17111">
    <property type="entry name" value="PigL_N"/>
    <property type="match status" value="1"/>
</dbReference>
<accession>A0A175VPZ8</accession>
<dbReference type="InterPro" id="IPR054464">
    <property type="entry name" value="ULD_fung"/>
</dbReference>
<dbReference type="PANTHER" id="PTHR38886">
    <property type="entry name" value="SESA DOMAIN-CONTAINING PROTEIN"/>
    <property type="match status" value="1"/>
</dbReference>
<reference evidence="3 4" key="1">
    <citation type="journal article" date="2016" name="Genome Announc.">
        <title>Genome Sequence of Madurella mycetomatis mm55, Isolated from a Human Mycetoma Case in Sudan.</title>
        <authorList>
            <person name="Smit S."/>
            <person name="Derks M.F."/>
            <person name="Bervoets S."/>
            <person name="Fahal A."/>
            <person name="van Leeuwen W."/>
            <person name="van Belkum A."/>
            <person name="van de Sande W.W."/>
        </authorList>
    </citation>
    <scope>NUCLEOTIDE SEQUENCE [LARGE SCALE GENOMIC DNA]</scope>
    <source>
        <strain evidence="4">mm55</strain>
    </source>
</reference>
<evidence type="ECO:0000259" key="1">
    <source>
        <dbReference type="Pfam" id="PF17111"/>
    </source>
</evidence>
<dbReference type="Pfam" id="PF22893">
    <property type="entry name" value="ULD_2"/>
    <property type="match status" value="1"/>
</dbReference>
<organism evidence="3 4">
    <name type="scientific">Madurella mycetomatis</name>
    <dbReference type="NCBI Taxonomy" id="100816"/>
    <lineage>
        <taxon>Eukaryota</taxon>
        <taxon>Fungi</taxon>
        <taxon>Dikarya</taxon>
        <taxon>Ascomycota</taxon>
        <taxon>Pezizomycotina</taxon>
        <taxon>Sordariomycetes</taxon>
        <taxon>Sordariomycetidae</taxon>
        <taxon>Sordariales</taxon>
        <taxon>Sordariales incertae sedis</taxon>
        <taxon>Madurella</taxon>
    </lineage>
</organism>
<gene>
    <name evidence="3" type="ORF">MMYC01_210021</name>
</gene>
<name>A0A175VPZ8_9PEZI</name>
<evidence type="ECO:0000259" key="2">
    <source>
        <dbReference type="Pfam" id="PF22893"/>
    </source>
</evidence>
<evidence type="ECO:0000313" key="3">
    <source>
        <dbReference type="EMBL" id="KXX73463.1"/>
    </source>
</evidence>
<dbReference type="VEuPathDB" id="FungiDB:MMYC01_210021"/>
<dbReference type="PANTHER" id="PTHR38886:SF1">
    <property type="entry name" value="NACHT-NTPASE AND P-LOOP NTPASES N-TERMINAL DOMAIN-CONTAINING PROTEIN"/>
    <property type="match status" value="1"/>
</dbReference>
<dbReference type="AlphaFoldDB" id="A0A175VPZ8"/>
<dbReference type="InterPro" id="IPR031348">
    <property type="entry name" value="PigL_N"/>
</dbReference>
<dbReference type="EMBL" id="LCTW02000471">
    <property type="protein sequence ID" value="KXX73463.1"/>
    <property type="molecule type" value="Genomic_DNA"/>
</dbReference>
<feature type="domain" description="Ubiquitin-like" evidence="2">
    <location>
        <begin position="235"/>
        <end position="330"/>
    </location>
</feature>